<sequence length="188" mass="21960">MKFIENYSKAIEKINQRISVLEGQNETDQQKLDQLQKEYKGYLHEGDIDQATSLRKQIKELETEMETRSDMIEVLQDPKGSLKQDAAIKAAKEYLKVREDYGKRREKTIRRVQKLQAEYLAALHEAVDFNNELHDLTTQIGRLKNATNWKSEEVKAQTGVDMNTYINGSRLEISMLDYFVQHGEIYSR</sequence>
<dbReference type="RefSeq" id="WP_191695143.1">
    <property type="nucleotide sequence ID" value="NZ_JACSQN010000010.1"/>
</dbReference>
<dbReference type="EMBL" id="JACSQN010000010">
    <property type="protein sequence ID" value="MBD7985321.1"/>
    <property type="molecule type" value="Genomic_DNA"/>
</dbReference>
<feature type="coiled-coil region" evidence="1">
    <location>
        <begin position="98"/>
        <end position="146"/>
    </location>
</feature>
<keyword evidence="3" id="KW-1185">Reference proteome</keyword>
<reference evidence="2 3" key="1">
    <citation type="submission" date="2020-08" db="EMBL/GenBank/DDBJ databases">
        <title>A Genomic Blueprint of the Chicken Gut Microbiome.</title>
        <authorList>
            <person name="Gilroy R."/>
            <person name="Ravi A."/>
            <person name="Getino M."/>
            <person name="Pursley I."/>
            <person name="Horton D.L."/>
            <person name="Alikhan N.-F."/>
            <person name="Baker D."/>
            <person name="Gharbi K."/>
            <person name="Hall N."/>
            <person name="Watson M."/>
            <person name="Adriaenssens E.M."/>
            <person name="Foster-Nyarko E."/>
            <person name="Jarju S."/>
            <person name="Secka A."/>
            <person name="Antonio M."/>
            <person name="Oren A."/>
            <person name="Chaudhuri R."/>
            <person name="La Ragione R.M."/>
            <person name="Hildebrand F."/>
            <person name="Pallen M.J."/>
        </authorList>
    </citation>
    <scope>NUCLEOTIDE SEQUENCE [LARGE SCALE GENOMIC DNA]</scope>
    <source>
        <strain evidence="2 3">Sa2YVA2</strain>
    </source>
</reference>
<proteinExistence type="predicted"/>
<evidence type="ECO:0000256" key="1">
    <source>
        <dbReference type="SAM" id="Coils"/>
    </source>
</evidence>
<dbReference type="Proteomes" id="UP000626786">
    <property type="component" value="Unassembled WGS sequence"/>
</dbReference>
<feature type="coiled-coil region" evidence="1">
    <location>
        <begin position="4"/>
        <end position="71"/>
    </location>
</feature>
<protein>
    <submittedName>
        <fullName evidence="2">Uncharacterized protein</fullName>
    </submittedName>
</protein>
<evidence type="ECO:0000313" key="3">
    <source>
        <dbReference type="Proteomes" id="UP000626786"/>
    </source>
</evidence>
<evidence type="ECO:0000313" key="2">
    <source>
        <dbReference type="EMBL" id="MBD7985321.1"/>
    </source>
</evidence>
<gene>
    <name evidence="2" type="ORF">H9649_12045</name>
</gene>
<keyword evidence="1" id="KW-0175">Coiled coil</keyword>
<accession>A0ABR8UBD0</accession>
<comment type="caution">
    <text evidence="2">The sequence shown here is derived from an EMBL/GenBank/DDBJ whole genome shotgun (WGS) entry which is preliminary data.</text>
</comment>
<name>A0ABR8UBD0_9BACL</name>
<organism evidence="2 3">
    <name type="scientific">Sporosarcina quadrami</name>
    <dbReference type="NCBI Taxonomy" id="2762234"/>
    <lineage>
        <taxon>Bacteria</taxon>
        <taxon>Bacillati</taxon>
        <taxon>Bacillota</taxon>
        <taxon>Bacilli</taxon>
        <taxon>Bacillales</taxon>
        <taxon>Caryophanaceae</taxon>
        <taxon>Sporosarcina</taxon>
    </lineage>
</organism>